<reference evidence="2 3" key="1">
    <citation type="journal article" date="2019" name="Int. J. Syst. Evol. Microbiol.">
        <title>The Global Catalogue of Microorganisms (GCM) 10K type strain sequencing project: providing services to taxonomists for standard genome sequencing and annotation.</title>
        <authorList>
            <consortium name="The Broad Institute Genomics Platform"/>
            <consortium name="The Broad Institute Genome Sequencing Center for Infectious Disease"/>
            <person name="Wu L."/>
            <person name="Ma J."/>
        </authorList>
    </citation>
    <scope>NUCLEOTIDE SEQUENCE [LARGE SCALE GENOMIC DNA]</scope>
    <source>
        <strain evidence="2 3">JCM 14718</strain>
    </source>
</reference>
<dbReference type="RefSeq" id="WP_344314248.1">
    <property type="nucleotide sequence ID" value="NZ_BAAANY010000032.1"/>
</dbReference>
<dbReference type="InterPro" id="IPR029044">
    <property type="entry name" value="Nucleotide-diphossugar_trans"/>
</dbReference>
<dbReference type="Proteomes" id="UP001500618">
    <property type="component" value="Unassembled WGS sequence"/>
</dbReference>
<sequence length="256" mass="27465">MPLISVLTAAHGDRADFLVEAGESLAAQVLPAGWEMEWVVQEDGEKPQLADAVTAFGFARHEAHGAALGAAATRNLALARVGGELLHVLDSDDLVVPNGLAVSIEAFRTRPWLHWVCGQADDLMPDGTRVPVSAMLPPGLIEPGMVSDHLTAYELPPIHPAGMTMRTLLTRAVGGWAGIPRNEDNSLLIAVTELSFGYLLPEVTWLHRKHEGQITTGPLYSDLVPTSLLVVRQRIAALREIGLQFPPPPPEKKAAG</sequence>
<dbReference type="Gene3D" id="3.90.550.10">
    <property type="entry name" value="Spore Coat Polysaccharide Biosynthesis Protein SpsA, Chain A"/>
    <property type="match status" value="1"/>
</dbReference>
<dbReference type="SUPFAM" id="SSF53448">
    <property type="entry name" value="Nucleotide-diphospho-sugar transferases"/>
    <property type="match status" value="1"/>
</dbReference>
<keyword evidence="3" id="KW-1185">Reference proteome</keyword>
<dbReference type="Pfam" id="PF00535">
    <property type="entry name" value="Glycos_transf_2"/>
    <property type="match status" value="1"/>
</dbReference>
<evidence type="ECO:0000313" key="3">
    <source>
        <dbReference type="Proteomes" id="UP001500618"/>
    </source>
</evidence>
<gene>
    <name evidence="2" type="ORF">GCM10009765_67740</name>
</gene>
<accession>A0ABN2INK7</accession>
<evidence type="ECO:0000259" key="1">
    <source>
        <dbReference type="Pfam" id="PF00535"/>
    </source>
</evidence>
<protein>
    <submittedName>
        <fullName evidence="2">Glycosyltransferase family 2 protein</fullName>
    </submittedName>
</protein>
<organism evidence="2 3">
    <name type="scientific">Fodinicola feengrottensis</name>
    <dbReference type="NCBI Taxonomy" id="435914"/>
    <lineage>
        <taxon>Bacteria</taxon>
        <taxon>Bacillati</taxon>
        <taxon>Actinomycetota</taxon>
        <taxon>Actinomycetes</taxon>
        <taxon>Mycobacteriales</taxon>
        <taxon>Fodinicola</taxon>
    </lineage>
</organism>
<dbReference type="EMBL" id="BAAANY010000032">
    <property type="protein sequence ID" value="GAA1708642.1"/>
    <property type="molecule type" value="Genomic_DNA"/>
</dbReference>
<feature type="domain" description="Glycosyltransferase 2-like" evidence="1">
    <location>
        <begin position="5"/>
        <end position="109"/>
    </location>
</feature>
<proteinExistence type="predicted"/>
<evidence type="ECO:0000313" key="2">
    <source>
        <dbReference type="EMBL" id="GAA1708642.1"/>
    </source>
</evidence>
<name>A0ABN2INK7_9ACTN</name>
<comment type="caution">
    <text evidence="2">The sequence shown here is derived from an EMBL/GenBank/DDBJ whole genome shotgun (WGS) entry which is preliminary data.</text>
</comment>
<dbReference type="InterPro" id="IPR001173">
    <property type="entry name" value="Glyco_trans_2-like"/>
</dbReference>